<accession>A0A5S5CWY6</accession>
<dbReference type="InterPro" id="IPR002881">
    <property type="entry name" value="DUF58"/>
</dbReference>
<dbReference type="Proteomes" id="UP000322499">
    <property type="component" value="Unassembled WGS sequence"/>
</dbReference>
<keyword evidence="2" id="KW-1133">Transmembrane helix</keyword>
<evidence type="ECO:0000313" key="5">
    <source>
        <dbReference type="Proteomes" id="UP000322499"/>
    </source>
</evidence>
<feature type="region of interest" description="Disordered" evidence="1">
    <location>
        <begin position="170"/>
        <end position="189"/>
    </location>
</feature>
<feature type="domain" description="DUF58" evidence="3">
    <location>
        <begin position="204"/>
        <end position="245"/>
    </location>
</feature>
<reference evidence="4 5" key="1">
    <citation type="submission" date="2019-07" db="EMBL/GenBank/DDBJ databases">
        <title>Genomic Encyclopedia of Archaeal and Bacterial Type Strains, Phase II (KMG-II): from individual species to whole genera.</title>
        <authorList>
            <person name="Goeker M."/>
        </authorList>
    </citation>
    <scope>NUCLEOTIDE SEQUENCE [LARGE SCALE GENOMIC DNA]</scope>
    <source>
        <strain evidence="4 5">DSM 46842</strain>
    </source>
</reference>
<evidence type="ECO:0000256" key="2">
    <source>
        <dbReference type="SAM" id="Phobius"/>
    </source>
</evidence>
<gene>
    <name evidence="4" type="ORF">BD833_10424</name>
</gene>
<organism evidence="4 5">
    <name type="scientific">Blastococcus xanthinilyticus</name>
    <dbReference type="NCBI Taxonomy" id="1564164"/>
    <lineage>
        <taxon>Bacteria</taxon>
        <taxon>Bacillati</taxon>
        <taxon>Actinomycetota</taxon>
        <taxon>Actinomycetes</taxon>
        <taxon>Geodermatophilales</taxon>
        <taxon>Geodermatophilaceae</taxon>
        <taxon>Blastococcus</taxon>
    </lineage>
</organism>
<dbReference type="PANTHER" id="PTHR34351:SF1">
    <property type="entry name" value="SLR1927 PROTEIN"/>
    <property type="match status" value="1"/>
</dbReference>
<feature type="compositionally biased region" description="Gly residues" evidence="1">
    <location>
        <begin position="175"/>
        <end position="184"/>
    </location>
</feature>
<name>A0A5S5CWY6_9ACTN</name>
<keyword evidence="5" id="KW-1185">Reference proteome</keyword>
<comment type="caution">
    <text evidence="4">The sequence shown here is derived from an EMBL/GenBank/DDBJ whole genome shotgun (WGS) entry which is preliminary data.</text>
</comment>
<dbReference type="RefSeq" id="WP_166532477.1">
    <property type="nucleotide sequence ID" value="NZ_VNHW01000004.1"/>
</dbReference>
<sequence>MAAPRRALAGLTSRGRCLVGGGLALGLTGAVLGERALVQLAGFVLALPLLAALSVARRRSRVSTRRTVTPARVARGGSAEVVLELQNTDTRRAGVWLLSEQLPGALGRAHRFTVSGLAAGAATKARYQVTGRYRGRYQVGPLQLRVVDPFGLVERTTAGGDTAPLTVVPRVRPLGPGGPGGGRGRGGEGARRAIAVSGDDDVTVREYRQGDDLRKVHWRATARTGELMVRLEERPWRAQGTLLLDTRARAHLVAPEREGVPQVPGPPGDRWPPADSLEWLVEAAASVGVALAEQGADLRVVTAAGELPPAPGRRGLGADELLDRLATVGASRASDLSATVAAACRVAGNGPLICLLGAVGPDDVADLVQQRGGPVADVAVLLDITGWADAAPARARRAGPAAEALRGQREQAAAMLAGAGWRVTTAEAGQDVADVWSRLGGIRLGAPA</sequence>
<proteinExistence type="predicted"/>
<dbReference type="AlphaFoldDB" id="A0A5S5CWY6"/>
<keyword evidence="2" id="KW-0472">Membrane</keyword>
<dbReference type="PANTHER" id="PTHR34351">
    <property type="entry name" value="SLR1927 PROTEIN-RELATED"/>
    <property type="match status" value="1"/>
</dbReference>
<dbReference type="EMBL" id="VNHW01000004">
    <property type="protein sequence ID" value="TYP88321.1"/>
    <property type="molecule type" value="Genomic_DNA"/>
</dbReference>
<feature type="transmembrane region" description="Helical" evidence="2">
    <location>
        <begin position="36"/>
        <end position="56"/>
    </location>
</feature>
<dbReference type="Pfam" id="PF01882">
    <property type="entry name" value="DUF58"/>
    <property type="match status" value="1"/>
</dbReference>
<protein>
    <submittedName>
        <fullName evidence="4">Uncharacterized protein (DUF58 family)</fullName>
    </submittedName>
</protein>
<evidence type="ECO:0000256" key="1">
    <source>
        <dbReference type="SAM" id="MobiDB-lite"/>
    </source>
</evidence>
<evidence type="ECO:0000313" key="4">
    <source>
        <dbReference type="EMBL" id="TYP88321.1"/>
    </source>
</evidence>
<evidence type="ECO:0000259" key="3">
    <source>
        <dbReference type="Pfam" id="PF01882"/>
    </source>
</evidence>
<keyword evidence="2" id="KW-0812">Transmembrane</keyword>